<feature type="domain" description="C2" evidence="2">
    <location>
        <begin position="626"/>
        <end position="793"/>
    </location>
</feature>
<feature type="compositionally biased region" description="Low complexity" evidence="1">
    <location>
        <begin position="1030"/>
        <end position="1040"/>
    </location>
</feature>
<dbReference type="InterPro" id="IPR000008">
    <property type="entry name" value="C2_dom"/>
</dbReference>
<dbReference type="InterPro" id="IPR035892">
    <property type="entry name" value="C2_domain_sf"/>
</dbReference>
<evidence type="ECO:0000313" key="3">
    <source>
        <dbReference type="EMBL" id="CAI9563584.1"/>
    </source>
</evidence>
<dbReference type="PANTHER" id="PTHR21254:SF1">
    <property type="entry name" value="C2 DOMAIN-CONTAINING PROTEIN 3"/>
    <property type="match status" value="1"/>
</dbReference>
<comment type="caution">
    <text evidence="3">The sequence shown here is derived from an EMBL/GenBank/DDBJ whole genome shotgun (WGS) entry which is preliminary data.</text>
</comment>
<dbReference type="Proteomes" id="UP001162483">
    <property type="component" value="Unassembled WGS sequence"/>
</dbReference>
<feature type="domain" description="C2" evidence="2">
    <location>
        <begin position="443"/>
        <end position="602"/>
    </location>
</feature>
<dbReference type="SMART" id="SM00239">
    <property type="entry name" value="C2"/>
    <property type="match status" value="2"/>
</dbReference>
<reference evidence="3" key="1">
    <citation type="submission" date="2023-05" db="EMBL/GenBank/DDBJ databases">
        <authorList>
            <person name="Stuckert A."/>
        </authorList>
    </citation>
    <scope>NUCLEOTIDE SEQUENCE</scope>
</reference>
<feature type="compositionally biased region" description="Basic and acidic residues" evidence="1">
    <location>
        <begin position="1049"/>
        <end position="1061"/>
    </location>
</feature>
<dbReference type="PANTHER" id="PTHR21254">
    <property type="entry name" value="C2 DOMAIN-CONTAINING PROTEIN 3"/>
    <property type="match status" value="1"/>
</dbReference>
<dbReference type="InterPro" id="IPR037775">
    <property type="entry name" value="C2_C2CD3"/>
</dbReference>
<proteinExistence type="predicted"/>
<evidence type="ECO:0000259" key="2">
    <source>
        <dbReference type="PROSITE" id="PS50004"/>
    </source>
</evidence>
<dbReference type="Pfam" id="PF00168">
    <property type="entry name" value="C2"/>
    <property type="match status" value="1"/>
</dbReference>
<organism evidence="3 4">
    <name type="scientific">Staurois parvus</name>
    <dbReference type="NCBI Taxonomy" id="386267"/>
    <lineage>
        <taxon>Eukaryota</taxon>
        <taxon>Metazoa</taxon>
        <taxon>Chordata</taxon>
        <taxon>Craniata</taxon>
        <taxon>Vertebrata</taxon>
        <taxon>Euteleostomi</taxon>
        <taxon>Amphibia</taxon>
        <taxon>Batrachia</taxon>
        <taxon>Anura</taxon>
        <taxon>Neobatrachia</taxon>
        <taxon>Ranoidea</taxon>
        <taxon>Ranidae</taxon>
        <taxon>Staurois</taxon>
    </lineage>
</organism>
<dbReference type="PROSITE" id="PS50004">
    <property type="entry name" value="C2"/>
    <property type="match status" value="3"/>
</dbReference>
<accession>A0ABN9CUZ0</accession>
<feature type="domain" description="C2" evidence="2">
    <location>
        <begin position="246"/>
        <end position="378"/>
    </location>
</feature>
<dbReference type="Gene3D" id="2.60.40.150">
    <property type="entry name" value="C2 domain"/>
    <property type="match status" value="1"/>
</dbReference>
<dbReference type="CDD" id="cd08683">
    <property type="entry name" value="C2_C2cd3"/>
    <property type="match status" value="1"/>
</dbReference>
<evidence type="ECO:0000256" key="1">
    <source>
        <dbReference type="SAM" id="MobiDB-lite"/>
    </source>
</evidence>
<name>A0ABN9CUZ0_9NEOB</name>
<sequence length="1167" mass="128465">MEAMDLSVDRLTLLGRMHAVRVIVESLKVKPESTYVPQGKRVSNGKPPRAASSIKRTYFVEFQFPVSSKNRTGEMSMAAEITRLVSSKIVNGVVKFQQRFVFPVLFSGHMIKHWWSTDLTFKVFLRKGTQQKPSVVGSAAFCLRDVLRSEDLSVSRSLPVHSPGGGPEMEDVGPLKVSVDIAGDSREFSIVPEKPSEVAQEASTSSLRQSIRIAAPEHLSDKESSPELESIYYIKPPITLASHHTPREEPQPAMFQEAAEETGLLLHVVLMVPEGTGLIPGADSATCNSYLKCKLFSSEEATRSSVVWGSSQPVYNFCQVAPVTLTSRLLARMKNNMMIIEVWSKVPSPGSDQLMGLVKLPLHQFYMSFSDQKICRLLLQAQYPVVAVDSFVPVVDVFSGTERGRLRVLLAMGSGDQVVALQRLKNDEGTLLAPLPRPAHFLDPPQPTAEVSRAAESMVDHVFDINVENVKGLTPLQSTVWGEADCYVQYYFPVQTPVTGLEAELPERGISLKPVRTATTLCVPDPAFNDRQSHTLVAPSDTPVQRLLLSAYSTQGLSGGGGVTFEMWCRYYYPNVRDQMVAKCVLPLSRLCAMVTMHHREEVGIQAFCLPLTLRSENTAETPTPSSGLLNVNVTYRRLVRSPVGVLATRMVSISVQIHRATGLQAAARVLAEDDPAFQYSAEVGVNAFVIIRPSFLPEVESRSTRTVARSFCPEFDHHSEFPCNILTQSSGGEAYSLAEILHSSEIVLSIHHQSVTSAGVGKIHPTHDYHLGVLRIPTRDLLSKRSGISGWYPVMLPEDFTISGTAGVLNNVVGGLEFSMNFAHHSDRDRVLEVARGLGWNDVEEEVGGHVRDGWEKEDLVNLSVTVPKIWLPVHCLLLAGHKHIHKSTYCYLRYKLYDRDSVCSHLRKPTLSEDGQQATVVFEQTRKIELMKHQPLVWYLREEKLEVQIWRSYGKDTSGPRPQDTDRLLGCAYVDMTALAETTSRTLSVSGVYPLFKRNVSNLQGAAIRVHLSLSSAYHPAVTAHCTSSSEDQSLSQEEATEDTLDDDKRKADCTESKKSSPRSGGPPAVSDSQPVCVDMENTFAVNIVVERAMHLSLKGSPLTERQVSTPSCCVSFPVAGSATPVTTPVIENMASPTWNFQHQARLTKETSSGPPADSGVQGVA</sequence>
<dbReference type="EMBL" id="CATNWA010012510">
    <property type="protein sequence ID" value="CAI9563584.1"/>
    <property type="molecule type" value="Genomic_DNA"/>
</dbReference>
<protein>
    <recommendedName>
        <fullName evidence="2">C2 domain-containing protein</fullName>
    </recommendedName>
</protein>
<gene>
    <name evidence="3" type="ORF">SPARVUS_LOCUS5756162</name>
</gene>
<dbReference type="SUPFAM" id="SSF49562">
    <property type="entry name" value="C2 domain (Calcium/lipid-binding domain, CaLB)"/>
    <property type="match status" value="2"/>
</dbReference>
<evidence type="ECO:0000313" key="4">
    <source>
        <dbReference type="Proteomes" id="UP001162483"/>
    </source>
</evidence>
<keyword evidence="4" id="KW-1185">Reference proteome</keyword>
<feature type="region of interest" description="Disordered" evidence="1">
    <location>
        <begin position="1030"/>
        <end position="1077"/>
    </location>
</feature>